<keyword evidence="4" id="KW-0479">Metal-binding</keyword>
<dbReference type="CDD" id="cd00685">
    <property type="entry name" value="Trans_IPPS_HT"/>
    <property type="match status" value="1"/>
</dbReference>
<evidence type="ECO:0000256" key="4">
    <source>
        <dbReference type="ARBA" id="ARBA00022723"/>
    </source>
</evidence>
<dbReference type="GO" id="GO:0008299">
    <property type="term" value="P:isoprenoid biosynthetic process"/>
    <property type="evidence" value="ECO:0007669"/>
    <property type="project" value="InterPro"/>
</dbReference>
<name>A0A7K2IPT5_9ACTN</name>
<evidence type="ECO:0000256" key="6">
    <source>
        <dbReference type="RuleBase" id="RU004466"/>
    </source>
</evidence>
<dbReference type="Pfam" id="PF00348">
    <property type="entry name" value="polyprenyl_synt"/>
    <property type="match status" value="1"/>
</dbReference>
<sequence length="357" mass="38631">MTGHALLTGVEDIREAVGETLRRYLTERVREVGALDAECGRELADRVTSFALGGKRIRSTLVWWGRLAGGGEDRGTGARIALSAGAAIELFQTFALIHDDVMDSAPERRGEPSIHVLHAARHRSRSYAGDPERYGDSMAILTGDLALAWADDLLYEAAAGRPRALRIWRDMRTEVMVGQYLDLRSQARTERSVGRALRIDRLKTASYTVERPLRLGAALAGAPAPVEEALRGYGRDVGVAYQLRDDLLDLYGDPARTGREPGEDLREGKNTMLLASGIDLARRSGDTAALALLEGVGTVPVDPAEAAETLERLGARDLVVDHCRSLADRGASRIAGLDIDPGVRDGLLDFAESAARI</sequence>
<keyword evidence="3 6" id="KW-0808">Transferase</keyword>
<comment type="caution">
    <text evidence="7">The sequence shown here is derived from an EMBL/GenBank/DDBJ whole genome shotgun (WGS) entry which is preliminary data.</text>
</comment>
<reference evidence="7 8" key="1">
    <citation type="journal article" date="2019" name="Nat. Commun.">
        <title>The antimicrobial potential of Streptomyces from insect microbiomes.</title>
        <authorList>
            <person name="Chevrette M.G."/>
            <person name="Carlson C.M."/>
            <person name="Ortega H.E."/>
            <person name="Thomas C."/>
            <person name="Ananiev G.E."/>
            <person name="Barns K.J."/>
            <person name="Book A.J."/>
            <person name="Cagnazzo J."/>
            <person name="Carlos C."/>
            <person name="Flanigan W."/>
            <person name="Grubbs K.J."/>
            <person name="Horn H.A."/>
            <person name="Hoffmann F.M."/>
            <person name="Klassen J.L."/>
            <person name="Knack J.J."/>
            <person name="Lewin G.R."/>
            <person name="McDonald B.R."/>
            <person name="Muller L."/>
            <person name="Melo W.G.P."/>
            <person name="Pinto-Tomas A.A."/>
            <person name="Schmitz A."/>
            <person name="Wendt-Pienkowski E."/>
            <person name="Wildman S."/>
            <person name="Zhao M."/>
            <person name="Zhang F."/>
            <person name="Bugni T.S."/>
            <person name="Andes D.R."/>
            <person name="Pupo M.T."/>
            <person name="Currie C.R."/>
        </authorList>
    </citation>
    <scope>NUCLEOTIDE SEQUENCE [LARGE SCALE GENOMIC DNA]</scope>
    <source>
        <strain evidence="7 8">SID5840</strain>
    </source>
</reference>
<dbReference type="EMBL" id="WWHY01000001">
    <property type="protein sequence ID" value="MYR31794.1"/>
    <property type="molecule type" value="Genomic_DNA"/>
</dbReference>
<dbReference type="PANTHER" id="PTHR12001:SF85">
    <property type="entry name" value="SHORT CHAIN ISOPRENYL DIPHOSPHATE SYNTHASE"/>
    <property type="match status" value="1"/>
</dbReference>
<dbReference type="Proteomes" id="UP000467124">
    <property type="component" value="Unassembled WGS sequence"/>
</dbReference>
<dbReference type="GO" id="GO:0046872">
    <property type="term" value="F:metal ion binding"/>
    <property type="evidence" value="ECO:0007669"/>
    <property type="project" value="UniProtKB-KW"/>
</dbReference>
<dbReference type="PROSITE" id="PS00444">
    <property type="entry name" value="POLYPRENYL_SYNTHASE_2"/>
    <property type="match status" value="1"/>
</dbReference>
<evidence type="ECO:0000313" key="7">
    <source>
        <dbReference type="EMBL" id="MYR31794.1"/>
    </source>
</evidence>
<dbReference type="InterPro" id="IPR000092">
    <property type="entry name" value="Polyprenyl_synt"/>
</dbReference>
<dbReference type="Gene3D" id="1.10.600.10">
    <property type="entry name" value="Farnesyl Diphosphate Synthase"/>
    <property type="match status" value="1"/>
</dbReference>
<dbReference type="RefSeq" id="WP_161110469.1">
    <property type="nucleotide sequence ID" value="NZ_JBEYHW010000005.1"/>
</dbReference>
<comment type="similarity">
    <text evidence="2 6">Belongs to the FPP/GGPP synthase family.</text>
</comment>
<comment type="cofactor">
    <cofactor evidence="1">
        <name>Mg(2+)</name>
        <dbReference type="ChEBI" id="CHEBI:18420"/>
    </cofactor>
</comment>
<proteinExistence type="inferred from homology"/>
<protein>
    <submittedName>
        <fullName evidence="7">Polyprenyl synthetase family protein</fullName>
    </submittedName>
</protein>
<dbReference type="AlphaFoldDB" id="A0A7K2IPT5"/>
<dbReference type="SUPFAM" id="SSF48576">
    <property type="entry name" value="Terpenoid synthases"/>
    <property type="match status" value="1"/>
</dbReference>
<dbReference type="InterPro" id="IPR033749">
    <property type="entry name" value="Polyprenyl_synt_CS"/>
</dbReference>
<gene>
    <name evidence="7" type="ORF">GTW20_05775</name>
</gene>
<dbReference type="SFLD" id="SFLDS00005">
    <property type="entry name" value="Isoprenoid_Synthase_Type_I"/>
    <property type="match status" value="1"/>
</dbReference>
<dbReference type="PANTHER" id="PTHR12001">
    <property type="entry name" value="GERANYLGERANYL PYROPHOSPHATE SYNTHASE"/>
    <property type="match status" value="1"/>
</dbReference>
<dbReference type="GO" id="GO:0004659">
    <property type="term" value="F:prenyltransferase activity"/>
    <property type="evidence" value="ECO:0007669"/>
    <property type="project" value="InterPro"/>
</dbReference>
<evidence type="ECO:0000256" key="1">
    <source>
        <dbReference type="ARBA" id="ARBA00001946"/>
    </source>
</evidence>
<evidence type="ECO:0000256" key="3">
    <source>
        <dbReference type="ARBA" id="ARBA00022679"/>
    </source>
</evidence>
<dbReference type="PROSITE" id="PS00723">
    <property type="entry name" value="POLYPRENYL_SYNTHASE_1"/>
    <property type="match status" value="1"/>
</dbReference>
<accession>A0A7K2IPT5</accession>
<evidence type="ECO:0000256" key="2">
    <source>
        <dbReference type="ARBA" id="ARBA00006706"/>
    </source>
</evidence>
<evidence type="ECO:0000313" key="8">
    <source>
        <dbReference type="Proteomes" id="UP000467124"/>
    </source>
</evidence>
<dbReference type="InterPro" id="IPR008949">
    <property type="entry name" value="Isoprenoid_synthase_dom_sf"/>
</dbReference>
<keyword evidence="5" id="KW-0460">Magnesium</keyword>
<organism evidence="7 8">
    <name type="scientific">Nocardiopsis alba</name>
    <dbReference type="NCBI Taxonomy" id="53437"/>
    <lineage>
        <taxon>Bacteria</taxon>
        <taxon>Bacillati</taxon>
        <taxon>Actinomycetota</taxon>
        <taxon>Actinomycetes</taxon>
        <taxon>Streptosporangiales</taxon>
        <taxon>Nocardiopsidaceae</taxon>
        <taxon>Nocardiopsis</taxon>
    </lineage>
</organism>
<evidence type="ECO:0000256" key="5">
    <source>
        <dbReference type="ARBA" id="ARBA00022842"/>
    </source>
</evidence>